<dbReference type="GO" id="GO:0006542">
    <property type="term" value="P:glutamine biosynthetic process"/>
    <property type="evidence" value="ECO:0007669"/>
    <property type="project" value="TreeGrafter"/>
</dbReference>
<keyword evidence="3" id="KW-1185">Reference proteome</keyword>
<dbReference type="PANTHER" id="PTHR20852">
    <property type="entry name" value="GLUTAMINE SYNTHETASE"/>
    <property type="match status" value="1"/>
</dbReference>
<dbReference type="SUPFAM" id="SSF55931">
    <property type="entry name" value="Glutamine synthetase/guanido kinase"/>
    <property type="match status" value="1"/>
</dbReference>
<protein>
    <submittedName>
        <fullName evidence="2">Glutamine synthetase, chloroplastic</fullName>
    </submittedName>
</protein>
<accession>A0AAX6IGG0</accession>
<comment type="caution">
    <text evidence="2">The sequence shown here is derived from an EMBL/GenBank/DDBJ whole genome shotgun (WGS) entry which is preliminary data.</text>
</comment>
<dbReference type="InterPro" id="IPR014746">
    <property type="entry name" value="Gln_synth/guanido_kin_cat_dom"/>
</dbReference>
<dbReference type="InterPro" id="IPR050292">
    <property type="entry name" value="Glutamine_Synthetase"/>
</dbReference>
<sequence>MLGQWEYQVGPSVGIEAGDHIWCSRYIHERITEQEGVPKPIEVHSQYIRQICMKRRAGQICPGYC</sequence>
<dbReference type="GO" id="GO:0004356">
    <property type="term" value="F:glutamine synthetase activity"/>
    <property type="evidence" value="ECO:0007669"/>
    <property type="project" value="TreeGrafter"/>
</dbReference>
<gene>
    <name evidence="2" type="ORF">M6B38_257400</name>
</gene>
<name>A0AAX6IGG0_IRIPA</name>
<evidence type="ECO:0000313" key="3">
    <source>
        <dbReference type="Proteomes" id="UP001140949"/>
    </source>
</evidence>
<dbReference type="AlphaFoldDB" id="A0AAX6IGG0"/>
<evidence type="ECO:0000313" key="2">
    <source>
        <dbReference type="EMBL" id="KAJ6852023.1"/>
    </source>
</evidence>
<reference evidence="2" key="2">
    <citation type="submission" date="2023-04" db="EMBL/GenBank/DDBJ databases">
        <authorList>
            <person name="Bruccoleri R.E."/>
            <person name="Oakeley E.J."/>
            <person name="Faust A.-M."/>
            <person name="Dessus-Babus S."/>
            <person name="Altorfer M."/>
            <person name="Burckhardt D."/>
            <person name="Oertli M."/>
            <person name="Naumann U."/>
            <person name="Petersen F."/>
            <person name="Wong J."/>
        </authorList>
    </citation>
    <scope>NUCLEOTIDE SEQUENCE</scope>
    <source>
        <strain evidence="2">GSM-AAB239-AS_SAM_17_03QT</strain>
        <tissue evidence="2">Leaf</tissue>
    </source>
</reference>
<dbReference type="EMBL" id="JANAVB010001997">
    <property type="protein sequence ID" value="KAJ6852023.1"/>
    <property type="molecule type" value="Genomic_DNA"/>
</dbReference>
<reference evidence="2" key="1">
    <citation type="journal article" date="2023" name="GigaByte">
        <title>Genome assembly of the bearded iris, Iris pallida Lam.</title>
        <authorList>
            <person name="Bruccoleri R.E."/>
            <person name="Oakeley E.J."/>
            <person name="Faust A.M.E."/>
            <person name="Altorfer M."/>
            <person name="Dessus-Babus S."/>
            <person name="Burckhardt D."/>
            <person name="Oertli M."/>
            <person name="Naumann U."/>
            <person name="Petersen F."/>
            <person name="Wong J."/>
        </authorList>
    </citation>
    <scope>NUCLEOTIDE SEQUENCE</scope>
    <source>
        <strain evidence="2">GSM-AAB239-AS_SAM_17_03QT</strain>
    </source>
</reference>
<dbReference type="Proteomes" id="UP001140949">
    <property type="component" value="Unassembled WGS sequence"/>
</dbReference>
<proteinExistence type="predicted"/>
<dbReference type="PANTHER" id="PTHR20852:SF118">
    <property type="entry name" value="GLUTAMINE SYNTHETASE, CHLOROPLASTIC_MITOCHONDRIAL"/>
    <property type="match status" value="1"/>
</dbReference>
<dbReference type="Gene3D" id="3.30.590.10">
    <property type="entry name" value="Glutamine synthetase/guanido kinase, catalytic domain"/>
    <property type="match status" value="1"/>
</dbReference>
<organism evidence="2 3">
    <name type="scientific">Iris pallida</name>
    <name type="common">Sweet iris</name>
    <dbReference type="NCBI Taxonomy" id="29817"/>
    <lineage>
        <taxon>Eukaryota</taxon>
        <taxon>Viridiplantae</taxon>
        <taxon>Streptophyta</taxon>
        <taxon>Embryophyta</taxon>
        <taxon>Tracheophyta</taxon>
        <taxon>Spermatophyta</taxon>
        <taxon>Magnoliopsida</taxon>
        <taxon>Liliopsida</taxon>
        <taxon>Asparagales</taxon>
        <taxon>Iridaceae</taxon>
        <taxon>Iridoideae</taxon>
        <taxon>Irideae</taxon>
        <taxon>Iris</taxon>
    </lineage>
</organism>
<dbReference type="GO" id="GO:0005737">
    <property type="term" value="C:cytoplasm"/>
    <property type="evidence" value="ECO:0007669"/>
    <property type="project" value="TreeGrafter"/>
</dbReference>
<comment type="subunit">
    <text evidence="1">Homooctamer.</text>
</comment>
<evidence type="ECO:0000256" key="1">
    <source>
        <dbReference type="ARBA" id="ARBA00011823"/>
    </source>
</evidence>